<gene>
    <name evidence="2" type="ORF">WG66_3668</name>
</gene>
<evidence type="ECO:0000256" key="1">
    <source>
        <dbReference type="SAM" id="MobiDB-lite"/>
    </source>
</evidence>
<comment type="caution">
    <text evidence="2">The sequence shown here is derived from an EMBL/GenBank/DDBJ whole genome shotgun (WGS) entry which is preliminary data.</text>
</comment>
<name>A0A0W0G5B8_MONRR</name>
<organism evidence="2 3">
    <name type="scientific">Moniliophthora roreri</name>
    <name type="common">Frosty pod rot fungus</name>
    <name type="synonym">Monilia roreri</name>
    <dbReference type="NCBI Taxonomy" id="221103"/>
    <lineage>
        <taxon>Eukaryota</taxon>
        <taxon>Fungi</taxon>
        <taxon>Dikarya</taxon>
        <taxon>Basidiomycota</taxon>
        <taxon>Agaricomycotina</taxon>
        <taxon>Agaricomycetes</taxon>
        <taxon>Agaricomycetidae</taxon>
        <taxon>Agaricales</taxon>
        <taxon>Marasmiineae</taxon>
        <taxon>Marasmiaceae</taxon>
        <taxon>Moniliophthora</taxon>
    </lineage>
</organism>
<evidence type="ECO:0000313" key="2">
    <source>
        <dbReference type="EMBL" id="KTB43754.1"/>
    </source>
</evidence>
<sequence length="129" mass="14858">MKNFLDSMISAPPPVPNYLGCSPIAPNDNPSIFWSLFLIYDTGRVFIYIYYRSLHFALYDHLIGLSEERSALIPESYLCKWRALSHIHLPANASLHPYPSSGDRQLVQESRPQLTSSLRRSYRRGPNFK</sequence>
<reference evidence="2 3" key="1">
    <citation type="submission" date="2015-12" db="EMBL/GenBank/DDBJ databases">
        <title>Draft genome sequence of Moniliophthora roreri, the causal agent of frosty pod rot of cacao.</title>
        <authorList>
            <person name="Aime M.C."/>
            <person name="Diaz-Valderrama J.R."/>
            <person name="Kijpornyongpan T."/>
            <person name="Phillips-Mora W."/>
        </authorList>
    </citation>
    <scope>NUCLEOTIDE SEQUENCE [LARGE SCALE GENOMIC DNA]</scope>
    <source>
        <strain evidence="2 3">MCA 2952</strain>
    </source>
</reference>
<feature type="region of interest" description="Disordered" evidence="1">
    <location>
        <begin position="98"/>
        <end position="129"/>
    </location>
</feature>
<dbReference type="AlphaFoldDB" id="A0A0W0G5B8"/>
<proteinExistence type="predicted"/>
<feature type="compositionally biased region" description="Polar residues" evidence="1">
    <location>
        <begin position="107"/>
        <end position="119"/>
    </location>
</feature>
<dbReference type="EMBL" id="LATX01001086">
    <property type="protein sequence ID" value="KTB43754.1"/>
    <property type="molecule type" value="Genomic_DNA"/>
</dbReference>
<accession>A0A0W0G5B8</accession>
<dbReference type="Proteomes" id="UP000054988">
    <property type="component" value="Unassembled WGS sequence"/>
</dbReference>
<evidence type="ECO:0000313" key="3">
    <source>
        <dbReference type="Proteomes" id="UP000054988"/>
    </source>
</evidence>
<protein>
    <submittedName>
        <fullName evidence="2">Uncharacterized protein</fullName>
    </submittedName>
</protein>